<dbReference type="KEGG" id="ccro:CMC5_000660"/>
<dbReference type="AlphaFoldDB" id="A0A0K1E526"/>
<dbReference type="STRING" id="52.CMC5_000660"/>
<evidence type="ECO:0000256" key="1">
    <source>
        <dbReference type="SAM" id="SignalP"/>
    </source>
</evidence>
<dbReference type="InterPro" id="IPR038765">
    <property type="entry name" value="Papain-like_cys_pep_sf"/>
</dbReference>
<dbReference type="Pfam" id="PF08239">
    <property type="entry name" value="SH3_3"/>
    <property type="match status" value="1"/>
</dbReference>
<dbReference type="Proteomes" id="UP000067626">
    <property type="component" value="Chromosome"/>
</dbReference>
<feature type="chain" id="PRO_5005458901" description="SH3b domain-containing protein" evidence="1">
    <location>
        <begin position="24"/>
        <end position="286"/>
    </location>
</feature>
<dbReference type="EMBL" id="CP012159">
    <property type="protein sequence ID" value="AKT35954.1"/>
    <property type="molecule type" value="Genomic_DNA"/>
</dbReference>
<dbReference type="Gene3D" id="3.90.1720.10">
    <property type="entry name" value="endopeptidase domain like (from Nostoc punctiforme)"/>
    <property type="match status" value="1"/>
</dbReference>
<accession>A0A0K1E526</accession>
<keyword evidence="4" id="KW-1185">Reference proteome</keyword>
<gene>
    <name evidence="3" type="ORF">CMC5_000660</name>
</gene>
<keyword evidence="1" id="KW-0732">Signal</keyword>
<proteinExistence type="predicted"/>
<evidence type="ECO:0000313" key="3">
    <source>
        <dbReference type="EMBL" id="AKT35954.1"/>
    </source>
</evidence>
<dbReference type="Gene3D" id="2.30.30.40">
    <property type="entry name" value="SH3 Domains"/>
    <property type="match status" value="1"/>
</dbReference>
<sequence length="286" mass="29669">MVASSIRAVVVRVASVAVFGAFASMVACVASDEFPDSEALRGADEPVESSSHAVSGTLVVGSTLRSTTNVNLRSGATTSASVLRVVPTGATVTVVQGAPSNGFYQVNHDGLVGWTSGAYYDLVTVPSSPVIEAGMSKAQSAMGFGYWWGHGRFLPEGPNASNKGQCSGSCPSCTYVGSYGGDCSGFVAKVWTVPSSNTNLATDSHPYSTADFHGSNSQWGDITRGAVKRGDAMVYRSGGAGHIFIYSSGDAWGTMYTYECKGCAAGCVYGSRTADSSYKAIRRTGW</sequence>
<organism evidence="3 4">
    <name type="scientific">Chondromyces crocatus</name>
    <dbReference type="NCBI Taxonomy" id="52"/>
    <lineage>
        <taxon>Bacteria</taxon>
        <taxon>Pseudomonadati</taxon>
        <taxon>Myxococcota</taxon>
        <taxon>Polyangia</taxon>
        <taxon>Polyangiales</taxon>
        <taxon>Polyangiaceae</taxon>
        <taxon>Chondromyces</taxon>
    </lineage>
</organism>
<evidence type="ECO:0000259" key="2">
    <source>
        <dbReference type="Pfam" id="PF08239"/>
    </source>
</evidence>
<dbReference type="RefSeq" id="WP_050428539.1">
    <property type="nucleotide sequence ID" value="NZ_CP012159.1"/>
</dbReference>
<dbReference type="PROSITE" id="PS51257">
    <property type="entry name" value="PROKAR_LIPOPROTEIN"/>
    <property type="match status" value="1"/>
</dbReference>
<feature type="domain" description="SH3b" evidence="2">
    <location>
        <begin position="69"/>
        <end position="119"/>
    </location>
</feature>
<reference evidence="3 4" key="1">
    <citation type="submission" date="2015-07" db="EMBL/GenBank/DDBJ databases">
        <title>Genome analysis of myxobacterium Chondromyces crocatus Cm c5 reveals a high potential for natural compound synthesis and the genetic basis for the loss of fruiting body formation.</title>
        <authorList>
            <person name="Zaburannyi N."/>
            <person name="Bunk B."/>
            <person name="Maier J."/>
            <person name="Overmann J."/>
            <person name="Mueller R."/>
        </authorList>
    </citation>
    <scope>NUCLEOTIDE SEQUENCE [LARGE SCALE GENOMIC DNA]</scope>
    <source>
        <strain evidence="3 4">Cm c5</strain>
    </source>
</reference>
<dbReference type="PATRIC" id="fig|52.7.peg.70"/>
<evidence type="ECO:0000313" key="4">
    <source>
        <dbReference type="Proteomes" id="UP000067626"/>
    </source>
</evidence>
<dbReference type="InterPro" id="IPR003646">
    <property type="entry name" value="SH3-like_bac-type"/>
</dbReference>
<dbReference type="SUPFAM" id="SSF54001">
    <property type="entry name" value="Cysteine proteinases"/>
    <property type="match status" value="1"/>
</dbReference>
<name>A0A0K1E526_CHOCO</name>
<feature type="signal peptide" evidence="1">
    <location>
        <begin position="1"/>
        <end position="23"/>
    </location>
</feature>
<protein>
    <recommendedName>
        <fullName evidence="2">SH3b domain-containing protein</fullName>
    </recommendedName>
</protein>